<keyword evidence="3" id="KW-0677">Repeat</keyword>
<organism evidence="5 6">
    <name type="scientific">Panagrolaimus superbus</name>
    <dbReference type="NCBI Taxonomy" id="310955"/>
    <lineage>
        <taxon>Eukaryota</taxon>
        <taxon>Metazoa</taxon>
        <taxon>Ecdysozoa</taxon>
        <taxon>Nematoda</taxon>
        <taxon>Chromadorea</taxon>
        <taxon>Rhabditida</taxon>
        <taxon>Tylenchina</taxon>
        <taxon>Panagrolaimomorpha</taxon>
        <taxon>Panagrolaimoidea</taxon>
        <taxon>Panagrolaimidae</taxon>
        <taxon>Panagrolaimus</taxon>
    </lineage>
</organism>
<evidence type="ECO:0000313" key="6">
    <source>
        <dbReference type="WBParaSite" id="PSU_v2.g6089.t1"/>
    </source>
</evidence>
<evidence type="ECO:0000256" key="1">
    <source>
        <dbReference type="ARBA" id="ARBA00022614"/>
    </source>
</evidence>
<keyword evidence="5" id="KW-1185">Reference proteome</keyword>
<proteinExistence type="predicted"/>
<dbReference type="PANTHER" id="PTHR24373">
    <property type="entry name" value="SLIT RELATED LEUCINE-RICH REPEAT NEURONAL PROTEIN"/>
    <property type="match status" value="1"/>
</dbReference>
<evidence type="ECO:0000256" key="2">
    <source>
        <dbReference type="ARBA" id="ARBA00022729"/>
    </source>
</evidence>
<keyword evidence="1" id="KW-0433">Leucine-rich repeat</keyword>
<evidence type="ECO:0000313" key="5">
    <source>
        <dbReference type="Proteomes" id="UP000887577"/>
    </source>
</evidence>
<reference evidence="6" key="1">
    <citation type="submission" date="2022-11" db="UniProtKB">
        <authorList>
            <consortium name="WormBaseParasite"/>
        </authorList>
    </citation>
    <scope>IDENTIFICATION</scope>
</reference>
<accession>A0A914Z1V4</accession>
<dbReference type="PANTHER" id="PTHR24373:SF275">
    <property type="entry name" value="TIR DOMAIN-CONTAINING PROTEIN"/>
    <property type="match status" value="1"/>
</dbReference>
<dbReference type="SUPFAM" id="SSF52058">
    <property type="entry name" value="L domain-like"/>
    <property type="match status" value="1"/>
</dbReference>
<dbReference type="InterPro" id="IPR032675">
    <property type="entry name" value="LRR_dom_sf"/>
</dbReference>
<dbReference type="InterPro" id="IPR050328">
    <property type="entry name" value="Dev_Immune_Receptor"/>
</dbReference>
<dbReference type="WBParaSite" id="PSU_v2.g6089.t1">
    <property type="protein sequence ID" value="PSU_v2.g6089.t1"/>
    <property type="gene ID" value="PSU_v2.g6089"/>
</dbReference>
<name>A0A914Z1V4_9BILA</name>
<sequence>MKPSIVGICIFLAVIINDVISDKIKDGTKLNDVNFVPNIRIKRGISVTNSPTNFTAADNDADNLEDDDIVFVCGENDDETKCTCEEDQTLNCRGVTWDFFGNNLDHAKIKISDKNFTVKIADFTYSSIRNLKKDEILPGQEATIANLIFQSNTLKSIENGTFDKFVSLKKLNLQRNALTNINEKILSAKLGATLLELNLSLNKLQNLSLFAFQNLKNLIKLNLSLNRKIKLFNKINGINVTVFPEALSNLKILDLLGCNLASVEDNTFINLKNLEHLYLNNNPFIRVPKGITKITKLISLNFADTLIQSLEDCDFCDLKNLKNLKFDYTFELSYIHENAFGAISNKKPISLDTFSIQLCNISVLPEKLLNWKNLSKINIESNPITCNCSMAWLINDYNATTPMIVDKMIDDSNVNYKNNIFCWNPSSLSGIRMNSLVIEFCMNETTVIQDTEKNDDTIYHVCSDKGEEDTLLVL</sequence>
<dbReference type="InterPro" id="IPR003591">
    <property type="entry name" value="Leu-rich_rpt_typical-subtyp"/>
</dbReference>
<dbReference type="Proteomes" id="UP000887577">
    <property type="component" value="Unplaced"/>
</dbReference>
<dbReference type="Gene3D" id="3.80.10.10">
    <property type="entry name" value="Ribonuclease Inhibitor"/>
    <property type="match status" value="3"/>
</dbReference>
<dbReference type="AlphaFoldDB" id="A0A914Z1V4"/>
<keyword evidence="2 4" id="KW-0732">Signal</keyword>
<evidence type="ECO:0000256" key="4">
    <source>
        <dbReference type="SAM" id="SignalP"/>
    </source>
</evidence>
<evidence type="ECO:0000256" key="3">
    <source>
        <dbReference type="ARBA" id="ARBA00022737"/>
    </source>
</evidence>
<feature type="signal peptide" evidence="4">
    <location>
        <begin position="1"/>
        <end position="21"/>
    </location>
</feature>
<dbReference type="SMART" id="SM00369">
    <property type="entry name" value="LRR_TYP"/>
    <property type="match status" value="4"/>
</dbReference>
<feature type="chain" id="PRO_5038058712" evidence="4">
    <location>
        <begin position="22"/>
        <end position="474"/>
    </location>
</feature>
<protein>
    <submittedName>
        <fullName evidence="6">Uncharacterized protein</fullName>
    </submittedName>
</protein>